<protein>
    <submittedName>
        <fullName evidence="2">Uncharacterized protein</fullName>
    </submittedName>
</protein>
<organism evidence="2 3">
    <name type="scientific">Digitaria exilis</name>
    <dbReference type="NCBI Taxonomy" id="1010633"/>
    <lineage>
        <taxon>Eukaryota</taxon>
        <taxon>Viridiplantae</taxon>
        <taxon>Streptophyta</taxon>
        <taxon>Embryophyta</taxon>
        <taxon>Tracheophyta</taxon>
        <taxon>Spermatophyta</taxon>
        <taxon>Magnoliopsida</taxon>
        <taxon>Liliopsida</taxon>
        <taxon>Poales</taxon>
        <taxon>Poaceae</taxon>
        <taxon>PACMAD clade</taxon>
        <taxon>Panicoideae</taxon>
        <taxon>Panicodae</taxon>
        <taxon>Paniceae</taxon>
        <taxon>Anthephorinae</taxon>
        <taxon>Digitaria</taxon>
    </lineage>
</organism>
<evidence type="ECO:0000313" key="3">
    <source>
        <dbReference type="Proteomes" id="UP000636709"/>
    </source>
</evidence>
<feature type="transmembrane region" description="Helical" evidence="1">
    <location>
        <begin position="25"/>
        <end position="43"/>
    </location>
</feature>
<dbReference type="EMBL" id="JACEFO010001629">
    <property type="protein sequence ID" value="KAF8727876.1"/>
    <property type="molecule type" value="Genomic_DNA"/>
</dbReference>
<gene>
    <name evidence="2" type="ORF">HU200_018443</name>
</gene>
<dbReference type="Proteomes" id="UP000636709">
    <property type="component" value="Unassembled WGS sequence"/>
</dbReference>
<accession>A0A835F4E5</accession>
<evidence type="ECO:0000256" key="1">
    <source>
        <dbReference type="SAM" id="Phobius"/>
    </source>
</evidence>
<proteinExistence type="predicted"/>
<evidence type="ECO:0000313" key="2">
    <source>
        <dbReference type="EMBL" id="KAF8727876.1"/>
    </source>
</evidence>
<keyword evidence="1" id="KW-1133">Transmembrane helix</keyword>
<keyword evidence="1" id="KW-0472">Membrane</keyword>
<comment type="caution">
    <text evidence="2">The sequence shown here is derived from an EMBL/GenBank/DDBJ whole genome shotgun (WGS) entry which is preliminary data.</text>
</comment>
<reference evidence="2" key="1">
    <citation type="submission" date="2020-07" db="EMBL/GenBank/DDBJ databases">
        <title>Genome sequence and genetic diversity analysis of an under-domesticated orphan crop, white fonio (Digitaria exilis).</title>
        <authorList>
            <person name="Bennetzen J.L."/>
            <person name="Chen S."/>
            <person name="Ma X."/>
            <person name="Wang X."/>
            <person name="Yssel A.E.J."/>
            <person name="Chaluvadi S.R."/>
            <person name="Johnson M."/>
            <person name="Gangashetty P."/>
            <person name="Hamidou F."/>
            <person name="Sanogo M.D."/>
            <person name="Zwaenepoel A."/>
            <person name="Wallace J."/>
            <person name="Van De Peer Y."/>
            <person name="Van Deynze A."/>
        </authorList>
    </citation>
    <scope>NUCLEOTIDE SEQUENCE</scope>
    <source>
        <tissue evidence="2">Leaves</tissue>
    </source>
</reference>
<keyword evidence="1" id="KW-0812">Transmembrane</keyword>
<dbReference type="AlphaFoldDB" id="A0A835F4E5"/>
<sequence length="56" mass="6659">MVSAISPTYDIKTRRIGMRWKGDDHVVVLVLVLALEHSWIILYNHEKVLRHMFWPS</sequence>
<keyword evidence="3" id="KW-1185">Reference proteome</keyword>
<name>A0A835F4E5_9POAL</name>